<gene>
    <name evidence="3" type="ORF">HAX54_004599</name>
</gene>
<accession>A0ABS8T785</accession>
<dbReference type="Proteomes" id="UP000823775">
    <property type="component" value="Unassembled WGS sequence"/>
</dbReference>
<reference evidence="3 4" key="1">
    <citation type="journal article" date="2021" name="BMC Genomics">
        <title>Datura genome reveals duplications of psychoactive alkaloid biosynthetic genes and high mutation rate following tissue culture.</title>
        <authorList>
            <person name="Rajewski A."/>
            <person name="Carter-House D."/>
            <person name="Stajich J."/>
            <person name="Litt A."/>
        </authorList>
    </citation>
    <scope>NUCLEOTIDE SEQUENCE [LARGE SCALE GENOMIC DNA]</scope>
    <source>
        <strain evidence="3">AR-01</strain>
    </source>
</reference>
<feature type="compositionally biased region" description="Acidic residues" evidence="1">
    <location>
        <begin position="207"/>
        <end position="220"/>
    </location>
</feature>
<dbReference type="InterPro" id="IPR046796">
    <property type="entry name" value="Transposase_32_dom"/>
</dbReference>
<dbReference type="Pfam" id="PF20167">
    <property type="entry name" value="Transposase_32"/>
    <property type="match status" value="1"/>
</dbReference>
<proteinExistence type="predicted"/>
<dbReference type="EMBL" id="JACEIK010001213">
    <property type="protein sequence ID" value="MCD7467270.1"/>
    <property type="molecule type" value="Genomic_DNA"/>
</dbReference>
<protein>
    <recommendedName>
        <fullName evidence="2">Putative plant transposon protein domain-containing protein</fullName>
    </recommendedName>
</protein>
<evidence type="ECO:0000313" key="4">
    <source>
        <dbReference type="Proteomes" id="UP000823775"/>
    </source>
</evidence>
<organism evidence="3 4">
    <name type="scientific">Datura stramonium</name>
    <name type="common">Jimsonweed</name>
    <name type="synonym">Common thornapple</name>
    <dbReference type="NCBI Taxonomy" id="4076"/>
    <lineage>
        <taxon>Eukaryota</taxon>
        <taxon>Viridiplantae</taxon>
        <taxon>Streptophyta</taxon>
        <taxon>Embryophyta</taxon>
        <taxon>Tracheophyta</taxon>
        <taxon>Spermatophyta</taxon>
        <taxon>Magnoliopsida</taxon>
        <taxon>eudicotyledons</taxon>
        <taxon>Gunneridae</taxon>
        <taxon>Pentapetalae</taxon>
        <taxon>asterids</taxon>
        <taxon>lamiids</taxon>
        <taxon>Solanales</taxon>
        <taxon>Solanaceae</taxon>
        <taxon>Solanoideae</taxon>
        <taxon>Datureae</taxon>
        <taxon>Datura</taxon>
    </lineage>
</organism>
<feature type="compositionally biased region" description="Basic and acidic residues" evidence="1">
    <location>
        <begin position="17"/>
        <end position="26"/>
    </location>
</feature>
<comment type="caution">
    <text evidence="3">The sequence shown here is derived from an EMBL/GenBank/DDBJ whole genome shotgun (WGS) entry which is preliminary data.</text>
</comment>
<feature type="region of interest" description="Disordered" evidence="1">
    <location>
        <begin position="1"/>
        <end position="37"/>
    </location>
</feature>
<evidence type="ECO:0000259" key="2">
    <source>
        <dbReference type="Pfam" id="PF20167"/>
    </source>
</evidence>
<sequence length="232" mass="26614">MAPKVSKGKGVAFSSHGSERERRPSEEEHEDVDMAPPPLRQYGLRWVAEKEGKKWFKEHKKSKYSHDMFIDRNCLSLVFSHMVDRILTLGLDFMFNASSDCNLNMVREFLENWMPKERSSQVKIRGQIIEFSPNALNRLLGTPNVDPQPFVDLMKKPPYRNIRNTLCGPNSVARWTCHQQFGVGTRYKEPLDDDVATEDEMARVDSDIESSDDDEEDSEMGEAALAPTDDEE</sequence>
<name>A0ABS8T785_DATST</name>
<evidence type="ECO:0000313" key="3">
    <source>
        <dbReference type="EMBL" id="MCD7467270.1"/>
    </source>
</evidence>
<feature type="domain" description="Putative plant transposon protein" evidence="2">
    <location>
        <begin position="90"/>
        <end position="178"/>
    </location>
</feature>
<feature type="region of interest" description="Disordered" evidence="1">
    <location>
        <begin position="189"/>
        <end position="232"/>
    </location>
</feature>
<evidence type="ECO:0000256" key="1">
    <source>
        <dbReference type="SAM" id="MobiDB-lite"/>
    </source>
</evidence>
<keyword evidence="4" id="KW-1185">Reference proteome</keyword>